<dbReference type="EMBL" id="CAEY01001873">
    <property type="status" value="NOT_ANNOTATED_CDS"/>
    <property type="molecule type" value="Genomic_DNA"/>
</dbReference>
<organism evidence="5 6">
    <name type="scientific">Tetranychus urticae</name>
    <name type="common">Two-spotted spider mite</name>
    <dbReference type="NCBI Taxonomy" id="32264"/>
    <lineage>
        <taxon>Eukaryota</taxon>
        <taxon>Metazoa</taxon>
        <taxon>Ecdysozoa</taxon>
        <taxon>Arthropoda</taxon>
        <taxon>Chelicerata</taxon>
        <taxon>Arachnida</taxon>
        <taxon>Acari</taxon>
        <taxon>Acariformes</taxon>
        <taxon>Trombidiformes</taxon>
        <taxon>Prostigmata</taxon>
        <taxon>Eleutherengona</taxon>
        <taxon>Raphignathae</taxon>
        <taxon>Tetranychoidea</taxon>
        <taxon>Tetranychidae</taxon>
        <taxon>Tetranychus</taxon>
    </lineage>
</organism>
<name>T1K8C9_TETUR</name>
<dbReference type="PROSITE" id="PS50021">
    <property type="entry name" value="CH"/>
    <property type="match status" value="1"/>
</dbReference>
<dbReference type="FunFam" id="1.10.418.10:FF:000009">
    <property type="entry name" value="smoothelin isoform X2"/>
    <property type="match status" value="1"/>
</dbReference>
<sequence>MDMETKTTVTRTRFGPVGRSGTDVKDMLLRWCQTKTSGYPHVNVVNFSSSWCDGMAFCALIHHYYPDAFDFSTLDPKNRRSNFDLAFKTAEEKADIAPLLDVDDMILMKDKPDWKCVFTYVQSMYRKLRELDYREIQD</sequence>
<reference evidence="6" key="1">
    <citation type="submission" date="2011-08" db="EMBL/GenBank/DDBJ databases">
        <authorList>
            <person name="Rombauts S."/>
        </authorList>
    </citation>
    <scope>NUCLEOTIDE SEQUENCE</scope>
    <source>
        <strain evidence="6">London</strain>
    </source>
</reference>
<evidence type="ECO:0000256" key="3">
    <source>
        <dbReference type="ARBA" id="ARBA00061655"/>
    </source>
</evidence>
<keyword evidence="6" id="KW-1185">Reference proteome</keyword>
<dbReference type="Gene3D" id="1.10.418.10">
    <property type="entry name" value="Calponin-like domain"/>
    <property type="match status" value="1"/>
</dbReference>
<dbReference type="HOGENOM" id="CLU_040651_3_1_1"/>
<reference evidence="5" key="2">
    <citation type="submission" date="2015-06" db="UniProtKB">
        <authorList>
            <consortium name="EnsemblMetazoa"/>
        </authorList>
    </citation>
    <scope>IDENTIFICATION</scope>
</reference>
<dbReference type="SMART" id="SM00033">
    <property type="entry name" value="CH"/>
    <property type="match status" value="1"/>
</dbReference>
<dbReference type="PANTHER" id="PTHR23167">
    <property type="entry name" value="CALPONIN HOMOLOGY DOMAIN-CONTAINING PROTEIN DDB_G0272472-RELATED"/>
    <property type="match status" value="1"/>
</dbReference>
<dbReference type="PANTHER" id="PTHR23167:SF88">
    <property type="entry name" value="CALPONIN-HOMOLOGY (CH) DOMAIN-CONTAINING PROTEIN"/>
    <property type="match status" value="1"/>
</dbReference>
<dbReference type="InterPro" id="IPR036872">
    <property type="entry name" value="CH_dom_sf"/>
</dbReference>
<feature type="domain" description="Calponin-homology (CH)" evidence="4">
    <location>
        <begin position="22"/>
        <end position="129"/>
    </location>
</feature>
<dbReference type="SUPFAM" id="SSF47576">
    <property type="entry name" value="Calponin-homology domain, CH-domain"/>
    <property type="match status" value="1"/>
</dbReference>
<dbReference type="Pfam" id="PF00307">
    <property type="entry name" value="CH"/>
    <property type="match status" value="1"/>
</dbReference>
<comment type="similarity">
    <text evidence="3">Belongs to the smoothelin family.</text>
</comment>
<evidence type="ECO:0000259" key="4">
    <source>
        <dbReference type="PROSITE" id="PS50021"/>
    </source>
</evidence>
<dbReference type="EnsemblMetazoa" id="tetur07g00870.1">
    <property type="protein sequence ID" value="tetur07g00870.1"/>
    <property type="gene ID" value="tetur07g00870"/>
</dbReference>
<dbReference type="eggNOG" id="KOG4678">
    <property type="taxonomic scope" value="Eukaryota"/>
</dbReference>
<evidence type="ECO:0000313" key="6">
    <source>
        <dbReference type="Proteomes" id="UP000015104"/>
    </source>
</evidence>
<keyword evidence="1" id="KW-0597">Phosphoprotein</keyword>
<dbReference type="AlphaFoldDB" id="T1K8C9"/>
<evidence type="ECO:0000256" key="2">
    <source>
        <dbReference type="ARBA" id="ARBA00023054"/>
    </source>
</evidence>
<proteinExistence type="inferred from homology"/>
<dbReference type="STRING" id="32264.T1K8C9"/>
<dbReference type="CDD" id="cd21200">
    <property type="entry name" value="CH_SMTN-like"/>
    <property type="match status" value="1"/>
</dbReference>
<dbReference type="InterPro" id="IPR001715">
    <property type="entry name" value="CH_dom"/>
</dbReference>
<dbReference type="InterPro" id="IPR050540">
    <property type="entry name" value="F-actin_Monoox_Mical"/>
</dbReference>
<dbReference type="Proteomes" id="UP000015104">
    <property type="component" value="Unassembled WGS sequence"/>
</dbReference>
<protein>
    <recommendedName>
        <fullName evidence="4">Calponin-homology (CH) domain-containing protein</fullName>
    </recommendedName>
</protein>
<evidence type="ECO:0000313" key="5">
    <source>
        <dbReference type="EnsemblMetazoa" id="tetur07g00870.1"/>
    </source>
</evidence>
<accession>T1K8C9</accession>
<evidence type="ECO:0000256" key="1">
    <source>
        <dbReference type="ARBA" id="ARBA00022553"/>
    </source>
</evidence>
<keyword evidence="2" id="KW-0175">Coiled coil</keyword>